<feature type="compositionally biased region" description="Basic residues" evidence="1">
    <location>
        <begin position="251"/>
        <end position="265"/>
    </location>
</feature>
<feature type="region of interest" description="Disordered" evidence="1">
    <location>
        <begin position="193"/>
        <end position="277"/>
    </location>
</feature>
<dbReference type="EMBL" id="LWDD02000265">
    <property type="protein sequence ID" value="KAE8262202.1"/>
    <property type="molecule type" value="Genomic_DNA"/>
</dbReference>
<feature type="compositionally biased region" description="Basic and acidic residues" evidence="1">
    <location>
        <begin position="266"/>
        <end position="276"/>
    </location>
</feature>
<feature type="region of interest" description="Disordered" evidence="1">
    <location>
        <begin position="1"/>
        <end position="55"/>
    </location>
</feature>
<reference evidence="3" key="1">
    <citation type="submission" date="2016-04" db="EMBL/GenBank/DDBJ databases">
        <authorList>
            <person name="Nguyen H.D."/>
            <person name="Kesanakurti P."/>
            <person name="Cullis J."/>
            <person name="Levesque C.A."/>
            <person name="Hambleton S."/>
        </authorList>
    </citation>
    <scope>NUCLEOTIDE SEQUENCE</scope>
    <source>
        <strain evidence="3">DAOMC 238032</strain>
    </source>
</reference>
<comment type="caution">
    <text evidence="3">The sequence shown here is derived from an EMBL/GenBank/DDBJ whole genome shotgun (WGS) entry which is preliminary data.</text>
</comment>
<feature type="compositionally biased region" description="Polar residues" evidence="1">
    <location>
        <begin position="1"/>
        <end position="12"/>
    </location>
</feature>
<name>A0A177UE45_9BASI</name>
<dbReference type="Proteomes" id="UP000836402">
    <property type="component" value="Unassembled WGS sequence"/>
</dbReference>
<evidence type="ECO:0000313" key="3">
    <source>
        <dbReference type="EMBL" id="KAE8262202.1"/>
    </source>
</evidence>
<protein>
    <submittedName>
        <fullName evidence="3">Uncharacterized protein</fullName>
    </submittedName>
</protein>
<reference evidence="3" key="2">
    <citation type="journal article" date="2019" name="IMA Fungus">
        <title>Genome sequencing and comparison of five Tilletia species to identify candidate genes for the detection of regulated species infecting wheat.</title>
        <authorList>
            <person name="Nguyen H.D.T."/>
            <person name="Sultana T."/>
            <person name="Kesanakurti P."/>
            <person name="Hambleton S."/>
        </authorList>
    </citation>
    <scope>NUCLEOTIDE SEQUENCE</scope>
    <source>
        <strain evidence="3">DAOMC 238032</strain>
    </source>
</reference>
<evidence type="ECO:0000313" key="4">
    <source>
        <dbReference type="Proteomes" id="UP000077671"/>
    </source>
</evidence>
<feature type="compositionally biased region" description="Polar residues" evidence="1">
    <location>
        <begin position="35"/>
        <end position="44"/>
    </location>
</feature>
<accession>A0A177UE45</accession>
<reference evidence="2" key="3">
    <citation type="submission" date="2020-10" db="EMBL/GenBank/DDBJ databases">
        <authorList>
            <person name="Sedaghatjoo S."/>
        </authorList>
    </citation>
    <scope>NUCLEOTIDE SEQUENCE</scope>
    <source>
        <strain evidence="2">AZH3</strain>
    </source>
</reference>
<proteinExistence type="predicted"/>
<dbReference type="Proteomes" id="UP000077671">
    <property type="component" value="Unassembled WGS sequence"/>
</dbReference>
<dbReference type="AlphaFoldDB" id="A0A177UE45"/>
<dbReference type="EMBL" id="CAJHJG010003736">
    <property type="protein sequence ID" value="CAD6934904.1"/>
    <property type="molecule type" value="Genomic_DNA"/>
</dbReference>
<evidence type="ECO:0000313" key="2">
    <source>
        <dbReference type="EMBL" id="CAD6934904.1"/>
    </source>
</evidence>
<gene>
    <name evidence="3" type="ORF">A4X03_0g2639</name>
    <name evidence="2" type="ORF">JKIAZH3_G7177</name>
</gene>
<organism evidence="3 4">
    <name type="scientific">Tilletia caries</name>
    <name type="common">wheat bunt fungus</name>
    <dbReference type="NCBI Taxonomy" id="13290"/>
    <lineage>
        <taxon>Eukaryota</taxon>
        <taxon>Fungi</taxon>
        <taxon>Dikarya</taxon>
        <taxon>Basidiomycota</taxon>
        <taxon>Ustilaginomycotina</taxon>
        <taxon>Exobasidiomycetes</taxon>
        <taxon>Tilletiales</taxon>
        <taxon>Tilletiaceae</taxon>
        <taxon>Tilletia</taxon>
    </lineage>
</organism>
<evidence type="ECO:0000256" key="1">
    <source>
        <dbReference type="SAM" id="MobiDB-lite"/>
    </source>
</evidence>
<evidence type="ECO:0000313" key="5">
    <source>
        <dbReference type="Proteomes" id="UP000836402"/>
    </source>
</evidence>
<keyword evidence="5" id="KW-1185">Reference proteome</keyword>
<sequence length="311" mass="35092">MLKSAASRTTLLRHSANRTTLPTRRRVLPALTTTSSQHRNSPPQHASAAHYSAARPRLSRSLAAVPPLHVHHQQVRYMSHAKLYFAHKPCTPAPPPHRPGLSIAPHILTDETYANLTRSDAMDSWFWMRPGNKFQQVAVDDTKLSEKQKQLLYEGEWKDIPVHQAEQMTFVPIDRPTSEEPLAVHSFSFSSKSKLAAEGEKEDDIEERNDDEPTPTVAKTPLNTEETEDEDTGKAFWTAEMLGSMNDPRTRKARKAKLQPVKKFKPSFDRSKKEGDAPAVPINALAWIQKETKAWEQEKKEKDSPLASDVP</sequence>
<feature type="compositionally biased region" description="Acidic residues" evidence="1">
    <location>
        <begin position="200"/>
        <end position="213"/>
    </location>
</feature>
<feature type="compositionally biased region" description="Low complexity" evidence="1">
    <location>
        <begin position="18"/>
        <end position="34"/>
    </location>
</feature>